<feature type="domain" description="Histidine kinase" evidence="13">
    <location>
        <begin position="376"/>
        <end position="602"/>
    </location>
</feature>
<dbReference type="InterPro" id="IPR003660">
    <property type="entry name" value="HAMP_dom"/>
</dbReference>
<evidence type="ECO:0000256" key="5">
    <source>
        <dbReference type="ARBA" id="ARBA00022553"/>
    </source>
</evidence>
<dbReference type="EMBL" id="JACJVP010000032">
    <property type="protein sequence ID" value="MBB6673061.1"/>
    <property type="molecule type" value="Genomic_DNA"/>
</dbReference>
<dbReference type="GO" id="GO:0005524">
    <property type="term" value="F:ATP binding"/>
    <property type="evidence" value="ECO:0007669"/>
    <property type="project" value="UniProtKB-KW"/>
</dbReference>
<comment type="caution">
    <text evidence="15">The sequence shown here is derived from an EMBL/GenBank/DDBJ whole genome shotgun (WGS) entry which is preliminary data.</text>
</comment>
<dbReference type="SUPFAM" id="SSF55874">
    <property type="entry name" value="ATPase domain of HSP90 chaperone/DNA topoisomerase II/histidine kinase"/>
    <property type="match status" value="1"/>
</dbReference>
<dbReference type="InterPro" id="IPR050640">
    <property type="entry name" value="Bact_2-comp_sensor_kinase"/>
</dbReference>
<dbReference type="PANTHER" id="PTHR34220:SF7">
    <property type="entry name" value="SENSOR HISTIDINE KINASE YPDA"/>
    <property type="match status" value="1"/>
</dbReference>
<dbReference type="Gene3D" id="3.30.565.10">
    <property type="entry name" value="Histidine kinase-like ATPase, C-terminal domain"/>
    <property type="match status" value="1"/>
</dbReference>
<organism evidence="15 16">
    <name type="scientific">Cohnella nanjingensis</name>
    <dbReference type="NCBI Taxonomy" id="1387779"/>
    <lineage>
        <taxon>Bacteria</taxon>
        <taxon>Bacillati</taxon>
        <taxon>Bacillota</taxon>
        <taxon>Bacilli</taxon>
        <taxon>Bacillales</taxon>
        <taxon>Paenibacillaceae</taxon>
        <taxon>Cohnella</taxon>
    </lineage>
</organism>
<dbReference type="Gene3D" id="3.30.450.20">
    <property type="entry name" value="PAS domain"/>
    <property type="match status" value="1"/>
</dbReference>
<proteinExistence type="predicted"/>
<evidence type="ECO:0000256" key="3">
    <source>
        <dbReference type="ARBA" id="ARBA00012438"/>
    </source>
</evidence>
<gene>
    <name evidence="15" type="ORF">H7C19_20470</name>
</gene>
<sequence length="608" mass="69123">MRGIFRNIGFRFKMFGSILIVILVPLIIVSVLLYKRSEHSITEQTSKVVISSIGFAVQNIDSALDNVTGMSKLILSDSRLRSLAEQETQLAPEKKNEKYAGLLDLLGFIIIRIKTMNIMEGIDSFDLYLTHQNALIDSKSTYYENVDTNNVDFVKYARQTDGVERWFVSTPVDYYTLNRIKSRLESDKQITYNKVLKDGNDRTIAVLAANVNVSYISDYYRKIQRGVPGDFVVLDEDANVVAYSDKSVLGAKTDLNSRINEQIRRLGRDSGSFFIDGRKQFVVYSISQYTQWRYVVVIPASEILGKVFELRQFLLVLVSITALLIFGVTYFMSHLFYKPLLKLVKAMQKIENRNLDFRINDNRKDEFRRVYQGFNDMAGELRVLVKDLANEKILKQEAEIKLLQAQINPHFLYNTLDSIYSIAKINKVEEISQMVAALSKFFRISLSGGREMVTLKEAVSLVVNYLTILNIRYRGEISFRIDLPDELADCPVPKLLLQPIVENAVYHGIEKKKGQGHISVTASSDQGRLRLIVEDNGIGMSADKLKELRESIESGSKDGATSFALRNIYRQIRLKYGTDYGIEIESAYGKGTKATVEIPILPKEVLSE</sequence>
<dbReference type="PANTHER" id="PTHR34220">
    <property type="entry name" value="SENSOR HISTIDINE KINASE YPDA"/>
    <property type="match status" value="1"/>
</dbReference>
<evidence type="ECO:0000259" key="14">
    <source>
        <dbReference type="PROSITE" id="PS50885"/>
    </source>
</evidence>
<keyword evidence="10" id="KW-0902">Two-component regulatory system</keyword>
<feature type="transmembrane region" description="Helical" evidence="12">
    <location>
        <begin position="313"/>
        <end position="337"/>
    </location>
</feature>
<dbReference type="InterPro" id="IPR005467">
    <property type="entry name" value="His_kinase_dom"/>
</dbReference>
<evidence type="ECO:0000256" key="10">
    <source>
        <dbReference type="ARBA" id="ARBA00023012"/>
    </source>
</evidence>
<keyword evidence="6" id="KW-0808">Transferase</keyword>
<dbReference type="SUPFAM" id="SSF158472">
    <property type="entry name" value="HAMP domain-like"/>
    <property type="match status" value="1"/>
</dbReference>
<dbReference type="Proteomes" id="UP000547209">
    <property type="component" value="Unassembled WGS sequence"/>
</dbReference>
<dbReference type="Gene3D" id="6.10.340.10">
    <property type="match status" value="1"/>
</dbReference>
<evidence type="ECO:0000256" key="12">
    <source>
        <dbReference type="SAM" id="Phobius"/>
    </source>
</evidence>
<evidence type="ECO:0000256" key="2">
    <source>
        <dbReference type="ARBA" id="ARBA00004651"/>
    </source>
</evidence>
<dbReference type="SMART" id="SM00387">
    <property type="entry name" value="HATPase_c"/>
    <property type="match status" value="1"/>
</dbReference>
<dbReference type="PROSITE" id="PS50109">
    <property type="entry name" value="HIS_KIN"/>
    <property type="match status" value="1"/>
</dbReference>
<evidence type="ECO:0000313" key="16">
    <source>
        <dbReference type="Proteomes" id="UP000547209"/>
    </source>
</evidence>
<keyword evidence="12" id="KW-1133">Transmembrane helix</keyword>
<accession>A0A7X0VGN8</accession>
<keyword evidence="7" id="KW-0547">Nucleotide-binding</keyword>
<keyword evidence="11 12" id="KW-0472">Membrane</keyword>
<dbReference type="GO" id="GO:0005886">
    <property type="term" value="C:plasma membrane"/>
    <property type="evidence" value="ECO:0007669"/>
    <property type="project" value="UniProtKB-SubCell"/>
</dbReference>
<keyword evidence="9" id="KW-0067">ATP-binding</keyword>
<dbReference type="Pfam" id="PF00672">
    <property type="entry name" value="HAMP"/>
    <property type="match status" value="1"/>
</dbReference>
<protein>
    <recommendedName>
        <fullName evidence="3">histidine kinase</fullName>
        <ecNumber evidence="3">2.7.13.3</ecNumber>
    </recommendedName>
</protein>
<evidence type="ECO:0000256" key="7">
    <source>
        <dbReference type="ARBA" id="ARBA00022741"/>
    </source>
</evidence>
<evidence type="ECO:0000256" key="8">
    <source>
        <dbReference type="ARBA" id="ARBA00022777"/>
    </source>
</evidence>
<dbReference type="GO" id="GO:0000155">
    <property type="term" value="F:phosphorelay sensor kinase activity"/>
    <property type="evidence" value="ECO:0007669"/>
    <property type="project" value="InterPro"/>
</dbReference>
<dbReference type="InterPro" id="IPR003594">
    <property type="entry name" value="HATPase_dom"/>
</dbReference>
<dbReference type="SMART" id="SM00304">
    <property type="entry name" value="HAMP"/>
    <property type="match status" value="1"/>
</dbReference>
<evidence type="ECO:0000256" key="11">
    <source>
        <dbReference type="ARBA" id="ARBA00023136"/>
    </source>
</evidence>
<feature type="domain" description="HAMP" evidence="14">
    <location>
        <begin position="338"/>
        <end position="386"/>
    </location>
</feature>
<reference evidence="15 16" key="1">
    <citation type="submission" date="2020-08" db="EMBL/GenBank/DDBJ databases">
        <title>Cohnella phylogeny.</title>
        <authorList>
            <person name="Dunlap C."/>
        </authorList>
    </citation>
    <scope>NUCLEOTIDE SEQUENCE [LARGE SCALE GENOMIC DNA]</scope>
    <source>
        <strain evidence="15 16">DSM 28246</strain>
    </source>
</reference>
<comment type="catalytic activity">
    <reaction evidence="1">
        <text>ATP + protein L-histidine = ADP + protein N-phospho-L-histidine.</text>
        <dbReference type="EC" id="2.7.13.3"/>
    </reaction>
</comment>
<evidence type="ECO:0000259" key="13">
    <source>
        <dbReference type="PROSITE" id="PS50109"/>
    </source>
</evidence>
<evidence type="ECO:0000256" key="9">
    <source>
        <dbReference type="ARBA" id="ARBA00022840"/>
    </source>
</evidence>
<evidence type="ECO:0000256" key="1">
    <source>
        <dbReference type="ARBA" id="ARBA00000085"/>
    </source>
</evidence>
<dbReference type="InterPro" id="IPR010559">
    <property type="entry name" value="Sig_transdc_His_kin_internal"/>
</dbReference>
<evidence type="ECO:0000256" key="4">
    <source>
        <dbReference type="ARBA" id="ARBA00022475"/>
    </source>
</evidence>
<dbReference type="CDD" id="cd06225">
    <property type="entry name" value="HAMP"/>
    <property type="match status" value="1"/>
</dbReference>
<evidence type="ECO:0000313" key="15">
    <source>
        <dbReference type="EMBL" id="MBB6673061.1"/>
    </source>
</evidence>
<feature type="transmembrane region" description="Helical" evidence="12">
    <location>
        <begin position="12"/>
        <end position="34"/>
    </location>
</feature>
<dbReference type="PROSITE" id="PS50885">
    <property type="entry name" value="HAMP"/>
    <property type="match status" value="1"/>
</dbReference>
<comment type="subcellular location">
    <subcellularLocation>
        <location evidence="2">Cell membrane</location>
        <topology evidence="2">Multi-pass membrane protein</topology>
    </subcellularLocation>
</comment>
<evidence type="ECO:0000256" key="6">
    <source>
        <dbReference type="ARBA" id="ARBA00022679"/>
    </source>
</evidence>
<keyword evidence="16" id="KW-1185">Reference proteome</keyword>
<dbReference type="EC" id="2.7.13.3" evidence="3"/>
<dbReference type="Pfam" id="PF02518">
    <property type="entry name" value="HATPase_c"/>
    <property type="match status" value="1"/>
</dbReference>
<keyword evidence="12" id="KW-0812">Transmembrane</keyword>
<keyword evidence="8 15" id="KW-0418">Kinase</keyword>
<name>A0A7X0VGN8_9BACL</name>
<keyword evidence="5" id="KW-0597">Phosphoprotein</keyword>
<dbReference type="Pfam" id="PF06580">
    <property type="entry name" value="His_kinase"/>
    <property type="match status" value="1"/>
</dbReference>
<keyword evidence="4" id="KW-1003">Cell membrane</keyword>
<dbReference type="AlphaFoldDB" id="A0A7X0VGN8"/>
<dbReference type="InterPro" id="IPR036890">
    <property type="entry name" value="HATPase_C_sf"/>
</dbReference>